<dbReference type="InterPro" id="IPR006120">
    <property type="entry name" value="Resolvase_HTH_dom"/>
</dbReference>
<dbReference type="GO" id="GO:0000150">
    <property type="term" value="F:DNA strand exchange activity"/>
    <property type="evidence" value="ECO:0007669"/>
    <property type="project" value="InterPro"/>
</dbReference>
<proteinExistence type="inferred from homology"/>
<evidence type="ECO:0000313" key="5">
    <source>
        <dbReference type="Proteomes" id="UP000294881"/>
    </source>
</evidence>
<dbReference type="EMBL" id="SLWL01000018">
    <property type="protein sequence ID" value="TCO09430.1"/>
    <property type="molecule type" value="Genomic_DNA"/>
</dbReference>
<evidence type="ECO:0000313" key="4">
    <source>
        <dbReference type="EMBL" id="TCO09430.1"/>
    </source>
</evidence>
<dbReference type="OrthoDB" id="9800103at2"/>
<keyword evidence="5" id="KW-1185">Reference proteome</keyword>
<dbReference type="Pfam" id="PF02796">
    <property type="entry name" value="HTH_7"/>
    <property type="match status" value="1"/>
</dbReference>
<dbReference type="GO" id="GO:0003677">
    <property type="term" value="F:DNA binding"/>
    <property type="evidence" value="ECO:0007669"/>
    <property type="project" value="InterPro"/>
</dbReference>
<dbReference type="SUPFAM" id="SSF53041">
    <property type="entry name" value="Resolvase-like"/>
    <property type="match status" value="1"/>
</dbReference>
<dbReference type="InterPro" id="IPR009057">
    <property type="entry name" value="Homeodomain-like_sf"/>
</dbReference>
<feature type="region of interest" description="Disordered" evidence="2">
    <location>
        <begin position="118"/>
        <end position="140"/>
    </location>
</feature>
<dbReference type="Proteomes" id="UP000294881">
    <property type="component" value="Unassembled WGS sequence"/>
</dbReference>
<name>A0A4V2RWP9_9HYPH</name>
<comment type="caution">
    <text evidence="4">The sequence shown here is derived from an EMBL/GenBank/DDBJ whole genome shotgun (WGS) entry which is preliminary data.</text>
</comment>
<evidence type="ECO:0000259" key="3">
    <source>
        <dbReference type="Pfam" id="PF02796"/>
    </source>
</evidence>
<dbReference type="SUPFAM" id="SSF46689">
    <property type="entry name" value="Homeodomain-like"/>
    <property type="match status" value="1"/>
</dbReference>
<evidence type="ECO:0000256" key="2">
    <source>
        <dbReference type="SAM" id="MobiDB-lite"/>
    </source>
</evidence>
<comment type="similarity">
    <text evidence="1">Belongs to the site-specific recombinase resolvase family.</text>
</comment>
<dbReference type="CDD" id="cd00569">
    <property type="entry name" value="HTH_Hin_like"/>
    <property type="match status" value="1"/>
</dbReference>
<reference evidence="4 5" key="1">
    <citation type="submission" date="2019-03" db="EMBL/GenBank/DDBJ databases">
        <title>Genomic Encyclopedia of Type Strains, Phase IV (KMG-IV): sequencing the most valuable type-strain genomes for metagenomic binning, comparative biology and taxonomic classification.</title>
        <authorList>
            <person name="Goeker M."/>
        </authorList>
    </citation>
    <scope>NUCLEOTIDE SEQUENCE [LARGE SCALE GENOMIC DNA]</scope>
    <source>
        <strain evidence="4 5">DSM 22958</strain>
    </source>
</reference>
<gene>
    <name evidence="4" type="ORF">EV666_11837</name>
</gene>
<sequence length="184" mass="19829">MQIGYGWSFHTRDQQPVCDLAALNAMGAERCFVVSDPSDRSLVLEQAMGFLRPHDSFLVRSVERLGPSMSDVMNVAKALADAGAKLQILDLPPAPGNVSGDVLVAVARCLSRALETSTPVTAPVDPEPEEPAARPGQRGRPVAIAVEHHDSVRRLVREHGQSVSQVARRFGVSAATIYRVLSRP</sequence>
<organism evidence="4 5">
    <name type="scientific">Camelimonas lactis</name>
    <dbReference type="NCBI Taxonomy" id="659006"/>
    <lineage>
        <taxon>Bacteria</taxon>
        <taxon>Pseudomonadati</taxon>
        <taxon>Pseudomonadota</taxon>
        <taxon>Alphaproteobacteria</taxon>
        <taxon>Hyphomicrobiales</taxon>
        <taxon>Chelatococcaceae</taxon>
        <taxon>Camelimonas</taxon>
    </lineage>
</organism>
<feature type="domain" description="Resolvase HTH" evidence="3">
    <location>
        <begin position="139"/>
        <end position="182"/>
    </location>
</feature>
<dbReference type="Gene3D" id="1.10.10.60">
    <property type="entry name" value="Homeodomain-like"/>
    <property type="match status" value="1"/>
</dbReference>
<dbReference type="InterPro" id="IPR036162">
    <property type="entry name" value="Resolvase-like_N_sf"/>
</dbReference>
<dbReference type="AlphaFoldDB" id="A0A4V2RWP9"/>
<evidence type="ECO:0000256" key="1">
    <source>
        <dbReference type="ARBA" id="ARBA00009913"/>
    </source>
</evidence>
<protein>
    <submittedName>
        <fullName evidence="4">DNA invertase Pin-like site-specific DNA recombinase</fullName>
    </submittedName>
</protein>
<accession>A0A4V2RWP9</accession>
<dbReference type="RefSeq" id="WP_132010320.1">
    <property type="nucleotide sequence ID" value="NZ_JBHUNN010000001.1"/>
</dbReference>